<gene>
    <name evidence="3" type="ORF">DGYR_LOCUS8838</name>
</gene>
<proteinExistence type="predicted"/>
<feature type="region of interest" description="Disordered" evidence="1">
    <location>
        <begin position="50"/>
        <end position="132"/>
    </location>
</feature>
<comment type="caution">
    <text evidence="3">The sequence shown here is derived from an EMBL/GenBank/DDBJ whole genome shotgun (WGS) entry which is preliminary data.</text>
</comment>
<feature type="compositionally biased region" description="Low complexity" evidence="1">
    <location>
        <begin position="50"/>
        <end position="71"/>
    </location>
</feature>
<feature type="compositionally biased region" description="Low complexity" evidence="1">
    <location>
        <begin position="178"/>
        <end position="189"/>
    </location>
</feature>
<accession>A0A7I8VY35</accession>
<feature type="signal peptide" evidence="2">
    <location>
        <begin position="1"/>
        <end position="22"/>
    </location>
</feature>
<evidence type="ECO:0000313" key="3">
    <source>
        <dbReference type="EMBL" id="CAD5120806.1"/>
    </source>
</evidence>
<feature type="region of interest" description="Disordered" evidence="1">
    <location>
        <begin position="178"/>
        <end position="210"/>
    </location>
</feature>
<protein>
    <submittedName>
        <fullName evidence="3">DgyrCDS9364</fullName>
    </submittedName>
</protein>
<evidence type="ECO:0000256" key="2">
    <source>
        <dbReference type="SAM" id="SignalP"/>
    </source>
</evidence>
<reference evidence="3 4" key="1">
    <citation type="submission" date="2020-08" db="EMBL/GenBank/DDBJ databases">
        <authorList>
            <person name="Hejnol A."/>
        </authorList>
    </citation>
    <scope>NUCLEOTIDE SEQUENCE [LARGE SCALE GENOMIC DNA]</scope>
</reference>
<dbReference type="EMBL" id="CAJFCJ010000013">
    <property type="protein sequence ID" value="CAD5120806.1"/>
    <property type="molecule type" value="Genomic_DNA"/>
</dbReference>
<feature type="compositionally biased region" description="Polar residues" evidence="1">
    <location>
        <begin position="106"/>
        <end position="132"/>
    </location>
</feature>
<keyword evidence="4" id="KW-1185">Reference proteome</keyword>
<keyword evidence="2" id="KW-0732">Signal</keyword>
<dbReference type="AlphaFoldDB" id="A0A7I8VY35"/>
<name>A0A7I8VY35_9ANNE</name>
<sequence>MMSKRCFLVAVLCHMTVLFVTGQETTITSTAAKLNNDDVKGDAAEATTTVGGNTAVTSEGLSTTKSPSTTSETDKSTKEPTAQTTGTASLQTSKKISTSTEEDNKQTTTSKLQDSTANDRTTNQAPTVADSKTSINETAVNTTNTIADNTVTTSTTNNTAEDTVTVKTFDISENLTTSSVGVESSSTQSNLDSKISTVEPKQGNLTPSTEKAIESTKVTETVATTEPSEEQNTDVAGITSQIHLSCKNYSIKAFKPGHVTLPCSIRTTADIDCNETALIWGNDKNSVTCGNTNYGVGLKIEDNSGTRNYTGDISFSDEADLEGEIKMTIKVVLENNEEKEANFKIEFIGR</sequence>
<dbReference type="Proteomes" id="UP000549394">
    <property type="component" value="Unassembled WGS sequence"/>
</dbReference>
<feature type="chain" id="PRO_5029576062" evidence="2">
    <location>
        <begin position="23"/>
        <end position="350"/>
    </location>
</feature>
<organism evidence="3 4">
    <name type="scientific">Dimorphilus gyrociliatus</name>
    <dbReference type="NCBI Taxonomy" id="2664684"/>
    <lineage>
        <taxon>Eukaryota</taxon>
        <taxon>Metazoa</taxon>
        <taxon>Spiralia</taxon>
        <taxon>Lophotrochozoa</taxon>
        <taxon>Annelida</taxon>
        <taxon>Polychaeta</taxon>
        <taxon>Polychaeta incertae sedis</taxon>
        <taxon>Dinophilidae</taxon>
        <taxon>Dimorphilus</taxon>
    </lineage>
</organism>
<feature type="compositionally biased region" description="Polar residues" evidence="1">
    <location>
        <begin position="82"/>
        <end position="99"/>
    </location>
</feature>
<evidence type="ECO:0000313" key="4">
    <source>
        <dbReference type="Proteomes" id="UP000549394"/>
    </source>
</evidence>
<evidence type="ECO:0000256" key="1">
    <source>
        <dbReference type="SAM" id="MobiDB-lite"/>
    </source>
</evidence>